<proteinExistence type="inferred from homology"/>
<dbReference type="EMBL" id="FAOZ01000011">
    <property type="protein sequence ID" value="CUU57171.1"/>
    <property type="molecule type" value="Genomic_DNA"/>
</dbReference>
<dbReference type="InterPro" id="IPR041664">
    <property type="entry name" value="AAA_16"/>
</dbReference>
<name>A0A0S4QP03_9ACTN</name>
<keyword evidence="3 5" id="KW-0238">DNA-binding</keyword>
<dbReference type="Pfam" id="PF13191">
    <property type="entry name" value="AAA_16"/>
    <property type="match status" value="1"/>
</dbReference>
<reference evidence="8" key="1">
    <citation type="submission" date="2015-11" db="EMBL/GenBank/DDBJ databases">
        <authorList>
            <person name="Varghese N."/>
        </authorList>
    </citation>
    <scope>NUCLEOTIDE SEQUENCE [LARGE SCALE GENOMIC DNA]</scope>
    <source>
        <strain evidence="8">DSM 45899</strain>
    </source>
</reference>
<evidence type="ECO:0000259" key="6">
    <source>
        <dbReference type="PROSITE" id="PS51755"/>
    </source>
</evidence>
<dbReference type="SUPFAM" id="SSF48452">
    <property type="entry name" value="TPR-like"/>
    <property type="match status" value="1"/>
</dbReference>
<dbReference type="InterPro" id="IPR016032">
    <property type="entry name" value="Sig_transdc_resp-reg_C-effctor"/>
</dbReference>
<evidence type="ECO:0000313" key="7">
    <source>
        <dbReference type="EMBL" id="CUU57171.1"/>
    </source>
</evidence>
<comment type="similarity">
    <text evidence="1">Belongs to the AfsR/DnrI/RedD regulatory family.</text>
</comment>
<dbReference type="InterPro" id="IPR001867">
    <property type="entry name" value="OmpR/PhoB-type_DNA-bd"/>
</dbReference>
<evidence type="ECO:0000256" key="3">
    <source>
        <dbReference type="ARBA" id="ARBA00023125"/>
    </source>
</evidence>
<dbReference type="CDD" id="cd15831">
    <property type="entry name" value="BTAD"/>
    <property type="match status" value="1"/>
</dbReference>
<dbReference type="Pfam" id="PF03704">
    <property type="entry name" value="BTAD"/>
    <property type="match status" value="1"/>
</dbReference>
<dbReference type="AlphaFoldDB" id="A0A0S4QP03"/>
<dbReference type="SUPFAM" id="SSF52540">
    <property type="entry name" value="P-loop containing nucleoside triphosphate hydrolases"/>
    <property type="match status" value="1"/>
</dbReference>
<dbReference type="GO" id="GO:0003677">
    <property type="term" value="F:DNA binding"/>
    <property type="evidence" value="ECO:0007669"/>
    <property type="project" value="UniProtKB-UniRule"/>
</dbReference>
<organism evidence="7 8">
    <name type="scientific">Parafrankia irregularis</name>
    <dbReference type="NCBI Taxonomy" id="795642"/>
    <lineage>
        <taxon>Bacteria</taxon>
        <taxon>Bacillati</taxon>
        <taxon>Actinomycetota</taxon>
        <taxon>Actinomycetes</taxon>
        <taxon>Frankiales</taxon>
        <taxon>Frankiaceae</taxon>
        <taxon>Parafrankia</taxon>
    </lineage>
</organism>
<dbReference type="GO" id="GO:0006355">
    <property type="term" value="P:regulation of DNA-templated transcription"/>
    <property type="evidence" value="ECO:0007669"/>
    <property type="project" value="InterPro"/>
</dbReference>
<evidence type="ECO:0000256" key="5">
    <source>
        <dbReference type="PROSITE-ProRule" id="PRU01091"/>
    </source>
</evidence>
<dbReference type="Gene3D" id="3.40.50.300">
    <property type="entry name" value="P-loop containing nucleotide triphosphate hydrolases"/>
    <property type="match status" value="1"/>
</dbReference>
<dbReference type="PANTHER" id="PTHR35807">
    <property type="entry name" value="TRANSCRIPTIONAL REGULATOR REDD-RELATED"/>
    <property type="match status" value="1"/>
</dbReference>
<dbReference type="SMART" id="SM00862">
    <property type="entry name" value="Trans_reg_C"/>
    <property type="match status" value="1"/>
</dbReference>
<dbReference type="InterPro" id="IPR051677">
    <property type="entry name" value="AfsR-DnrI-RedD_regulator"/>
</dbReference>
<keyword evidence="8" id="KW-1185">Reference proteome</keyword>
<evidence type="ECO:0000256" key="1">
    <source>
        <dbReference type="ARBA" id="ARBA00005820"/>
    </source>
</evidence>
<dbReference type="InterPro" id="IPR005158">
    <property type="entry name" value="BTAD"/>
</dbReference>
<dbReference type="SUPFAM" id="SSF46894">
    <property type="entry name" value="C-terminal effector domain of the bipartite response regulators"/>
    <property type="match status" value="1"/>
</dbReference>
<feature type="DNA-binding region" description="OmpR/PhoB-type" evidence="5">
    <location>
        <begin position="5"/>
        <end position="105"/>
    </location>
</feature>
<dbReference type="Gene3D" id="1.25.40.10">
    <property type="entry name" value="Tetratricopeptide repeat domain"/>
    <property type="match status" value="1"/>
</dbReference>
<keyword evidence="2" id="KW-0805">Transcription regulation</keyword>
<dbReference type="Gene3D" id="1.10.10.10">
    <property type="entry name" value="Winged helix-like DNA-binding domain superfamily/Winged helix DNA-binding domain"/>
    <property type="match status" value="1"/>
</dbReference>
<dbReference type="InterPro" id="IPR027417">
    <property type="entry name" value="P-loop_NTPase"/>
</dbReference>
<dbReference type="InterPro" id="IPR036388">
    <property type="entry name" value="WH-like_DNA-bd_sf"/>
</dbReference>
<dbReference type="Pfam" id="PF00486">
    <property type="entry name" value="Trans_reg_C"/>
    <property type="match status" value="1"/>
</dbReference>
<dbReference type="PANTHER" id="PTHR35807:SF1">
    <property type="entry name" value="TRANSCRIPTIONAL REGULATOR REDD"/>
    <property type="match status" value="1"/>
</dbReference>
<evidence type="ECO:0000256" key="2">
    <source>
        <dbReference type="ARBA" id="ARBA00023015"/>
    </source>
</evidence>
<evidence type="ECO:0000313" key="8">
    <source>
        <dbReference type="Proteomes" id="UP000198802"/>
    </source>
</evidence>
<gene>
    <name evidence="7" type="ORF">Ga0074812_1117</name>
</gene>
<dbReference type="GO" id="GO:0000160">
    <property type="term" value="P:phosphorelay signal transduction system"/>
    <property type="evidence" value="ECO:0007669"/>
    <property type="project" value="InterPro"/>
</dbReference>
<protein>
    <submittedName>
        <fullName evidence="7">Transcriptional regulatory protein, C terminal</fullName>
    </submittedName>
</protein>
<dbReference type="SMART" id="SM01043">
    <property type="entry name" value="BTAD"/>
    <property type="match status" value="1"/>
</dbReference>
<keyword evidence="4" id="KW-0804">Transcription</keyword>
<feature type="domain" description="OmpR/PhoB-type" evidence="6">
    <location>
        <begin position="5"/>
        <end position="105"/>
    </location>
</feature>
<accession>A0A0S4QP03</accession>
<dbReference type="InterPro" id="IPR011990">
    <property type="entry name" value="TPR-like_helical_dom_sf"/>
</dbReference>
<evidence type="ECO:0000256" key="4">
    <source>
        <dbReference type="ARBA" id="ARBA00023163"/>
    </source>
</evidence>
<dbReference type="Proteomes" id="UP000198802">
    <property type="component" value="Unassembled WGS sequence"/>
</dbReference>
<dbReference type="PROSITE" id="PS51755">
    <property type="entry name" value="OMPR_PHOB"/>
    <property type="match status" value="1"/>
</dbReference>
<sequence length="1182" mass="125914">MTWADGIMRFVPSYRLFGPIEVIREGDPVSFGGPKQRAVLAALLLNAGRVVSVDRLADAAWGDDHPPSMLASLQAHVSNLRRLLRDDEHATSPIVRRTPGYLMDVPADEVDLRLFERACGQAQAAVDAGDWQRALEAADRATALRRGPLLAEFADEPWVRRSADTVAERWQQCEQNAVVALLGLGRVAAAAPRSRQLLLDTPGSEGACRLHMIALYRAGRPAEALEAFGEHARRLDEDLGLDVSPALRDLQGAILRQDPALDLWPGQAPTAPAALMTTIATAPTTPTAPATTTARTVITPTAPTPTSTPTAAATATTTTASGARADLVGREHEISALDSALGEAAAGDGRWIVLTGPTGIGKSRLAHEAAVIWRRAGGLPVRTGCPDDEALPPWWPVRQLLRELGAEPDDVLTPPSGVDADAARFVVYDRVIEALTAAARTSPLLLVIEDVHWADPASLRLLAHLADAGPRPGISVVVTARDVAGRPPLDRLLAAAARRHGSRRLAVPPLTRAEVVQLACRVSGQQIGAAEATELAERTGGNPFFVCEYARLPARERAEGTIPLAVRSVLGQRLAGLDPAVLQVLRAAALIGDTLDIGLLRAVTRLDPDALADMLDEASDEHVIVPAAGTGRYMFAHALLRDEVVAGLSSLRRQRLHLRIAEELDPAGGGETLSRRAAHLVAAWPLAQAPDVLAACRAAALDAERRWQSEAAARWWGQALAIVDQSPRDLDVDRDELLVAQVHALARHGRGQTLLDLIDAGLLDAVRRGRLDSAGRLASALLRTTGCWPWPAYGDDPAPLLARLAGLETLVTADPAAHIRVLAALAVGSTYDPDSSVPDRLSRRAIELAERLGDDECLADALLGRALAFSGIAERATESLELLTRLAKVPHSSAQIDQVIAHGLGCLAKITLGDPSAAEQARLGAVGSDLLRLPATRVQFRWAQGSLALWHDDDLAAAERTYDQAFALHRETELYQSGAYDFARLTLRWEQGRLHEPDDRVSGAPLPPWAVAVIAAARDDPAADELLAAAVTETGPVTWTTHGRLTLLAHAIADRGLREHAETLTTRLAPIAGNIANLGQCGMAGPVALGLARLAELTGDIPAARAHLRTALEVATRSRGVGAVLRTRLEAAQLARRCGEPVDEAGLRDLAEQAARRGMIGVARDAHELGLSLQATIKRPRH</sequence>